<name>A0A2S0WYR7_9MICO</name>
<reference evidence="3 4" key="1">
    <citation type="submission" date="2018-04" db="EMBL/GenBank/DDBJ databases">
        <authorList>
            <person name="Li J."/>
        </authorList>
    </citation>
    <scope>NUCLEOTIDE SEQUENCE [LARGE SCALE GENOMIC DNA]</scope>
    <source>
        <strain evidence="4">30A</strain>
    </source>
</reference>
<gene>
    <name evidence="3" type="ORF">DCE93_13355</name>
</gene>
<organism evidence="3 4">
    <name type="scientific">Agromyces badenianii</name>
    <dbReference type="NCBI Taxonomy" id="2080742"/>
    <lineage>
        <taxon>Bacteria</taxon>
        <taxon>Bacillati</taxon>
        <taxon>Actinomycetota</taxon>
        <taxon>Actinomycetes</taxon>
        <taxon>Micrococcales</taxon>
        <taxon>Microbacteriaceae</taxon>
        <taxon>Agromyces</taxon>
    </lineage>
</organism>
<dbReference type="RefSeq" id="WP_108596305.1">
    <property type="nucleotide sequence ID" value="NZ_CP028913.1"/>
</dbReference>
<evidence type="ECO:0000256" key="2">
    <source>
        <dbReference type="SAM" id="Phobius"/>
    </source>
</evidence>
<sequence length="98" mass="10587">MAPESSPLALIWVPIAVFALAIVVGVVVRWIRAPRGARSRLRHALGPIMSAGETYQELHTGQRGLQDSIIEAVQEQESHGAERGTGDDTPDATRYAGR</sequence>
<feature type="region of interest" description="Disordered" evidence="1">
    <location>
        <begin position="74"/>
        <end position="98"/>
    </location>
</feature>
<keyword evidence="2" id="KW-0472">Membrane</keyword>
<dbReference type="EMBL" id="CP028913">
    <property type="protein sequence ID" value="AWB96509.1"/>
    <property type="molecule type" value="Genomic_DNA"/>
</dbReference>
<feature type="compositionally biased region" description="Basic and acidic residues" evidence="1">
    <location>
        <begin position="76"/>
        <end position="86"/>
    </location>
</feature>
<dbReference type="AlphaFoldDB" id="A0A2S0WYR7"/>
<dbReference type="OrthoDB" id="5007831at2"/>
<evidence type="ECO:0000256" key="1">
    <source>
        <dbReference type="SAM" id="MobiDB-lite"/>
    </source>
</evidence>
<evidence type="ECO:0000313" key="3">
    <source>
        <dbReference type="EMBL" id="AWB96509.1"/>
    </source>
</evidence>
<keyword evidence="2" id="KW-1133">Transmembrane helix</keyword>
<keyword evidence="4" id="KW-1185">Reference proteome</keyword>
<evidence type="ECO:0000313" key="4">
    <source>
        <dbReference type="Proteomes" id="UP000244729"/>
    </source>
</evidence>
<protein>
    <submittedName>
        <fullName evidence="3">Uncharacterized protein</fullName>
    </submittedName>
</protein>
<proteinExistence type="predicted"/>
<dbReference type="Proteomes" id="UP000244729">
    <property type="component" value="Chromosome"/>
</dbReference>
<accession>A0A2S0WYR7</accession>
<dbReference type="KEGG" id="agm:DCE93_13355"/>
<feature type="transmembrane region" description="Helical" evidence="2">
    <location>
        <begin position="12"/>
        <end position="31"/>
    </location>
</feature>
<keyword evidence="2" id="KW-0812">Transmembrane</keyword>